<dbReference type="RefSeq" id="WP_380216245.1">
    <property type="nucleotide sequence ID" value="NZ_JBHTBN010000001.1"/>
</dbReference>
<organism evidence="2 3">
    <name type="scientific">Jejudonia soesokkakensis</name>
    <dbReference type="NCBI Taxonomy" id="1323432"/>
    <lineage>
        <taxon>Bacteria</taxon>
        <taxon>Pseudomonadati</taxon>
        <taxon>Bacteroidota</taxon>
        <taxon>Flavobacteriia</taxon>
        <taxon>Flavobacteriales</taxon>
        <taxon>Flavobacteriaceae</taxon>
        <taxon>Jejudonia</taxon>
    </lineage>
</organism>
<feature type="chain" id="PRO_5045103545" description="Lipoprotein" evidence="1">
    <location>
        <begin position="22"/>
        <end position="259"/>
    </location>
</feature>
<evidence type="ECO:0000313" key="2">
    <source>
        <dbReference type="EMBL" id="MFC7356470.1"/>
    </source>
</evidence>
<feature type="signal peptide" evidence="1">
    <location>
        <begin position="1"/>
        <end position="21"/>
    </location>
</feature>
<keyword evidence="1" id="KW-0732">Signal</keyword>
<dbReference type="Proteomes" id="UP001596415">
    <property type="component" value="Unassembled WGS sequence"/>
</dbReference>
<dbReference type="PROSITE" id="PS51257">
    <property type="entry name" value="PROKAR_LIPOPROTEIN"/>
    <property type="match status" value="1"/>
</dbReference>
<dbReference type="EMBL" id="JBHTBN010000001">
    <property type="protein sequence ID" value="MFC7356470.1"/>
    <property type="molecule type" value="Genomic_DNA"/>
</dbReference>
<keyword evidence="3" id="KW-1185">Reference proteome</keyword>
<accession>A0ABW2MRK4</accession>
<reference evidence="3" key="1">
    <citation type="journal article" date="2019" name="Int. J. Syst. Evol. Microbiol.">
        <title>The Global Catalogue of Microorganisms (GCM) 10K type strain sequencing project: providing services to taxonomists for standard genome sequencing and annotation.</title>
        <authorList>
            <consortium name="The Broad Institute Genomics Platform"/>
            <consortium name="The Broad Institute Genome Sequencing Center for Infectious Disease"/>
            <person name="Wu L."/>
            <person name="Ma J."/>
        </authorList>
    </citation>
    <scope>NUCLEOTIDE SEQUENCE [LARGE SCALE GENOMIC DNA]</scope>
    <source>
        <strain evidence="3">CGMCC 1.16306</strain>
    </source>
</reference>
<evidence type="ECO:0000256" key="1">
    <source>
        <dbReference type="SAM" id="SignalP"/>
    </source>
</evidence>
<sequence length="259" mass="28300">MKPIHVLLVCLLCLIVSCSKNDDGNPQNDFANFTSEICVDANGNPGIVGIPALYWDYSNARPVPLTQIPTIANPGQQFIHSGYPQLGFTLPAGYTAQEISSANPPVVGVNVIRNDNQALWQYVPLLSVQGQVPINDIVAFQVNSMFNFHNFNGNFNVLCTATRTMNQSGLQFTFGARLIQFGNFTGLVWVNTLYSPGTNFTSVSVSISSAPTADFNAEVFNTFLPISFQLLVIDDGVRDSDLDGFPDNIDAFPFDPNRH</sequence>
<evidence type="ECO:0000313" key="3">
    <source>
        <dbReference type="Proteomes" id="UP001596415"/>
    </source>
</evidence>
<proteinExistence type="predicted"/>
<protein>
    <recommendedName>
        <fullName evidence="4">Lipoprotein</fullName>
    </recommendedName>
</protein>
<gene>
    <name evidence="2" type="ORF">ACFQO1_02120</name>
</gene>
<evidence type="ECO:0008006" key="4">
    <source>
        <dbReference type="Google" id="ProtNLM"/>
    </source>
</evidence>
<name>A0ABW2MRK4_9FLAO</name>
<comment type="caution">
    <text evidence="2">The sequence shown here is derived from an EMBL/GenBank/DDBJ whole genome shotgun (WGS) entry which is preliminary data.</text>
</comment>